<accession>A0ABM1YSF3</accession>
<dbReference type="RefSeq" id="XP_029727544.1">
    <property type="nucleotide sequence ID" value="XM_029871684.2"/>
</dbReference>
<feature type="region of interest" description="Disordered" evidence="1">
    <location>
        <begin position="50"/>
        <end position="77"/>
    </location>
</feature>
<feature type="region of interest" description="Disordered" evidence="1">
    <location>
        <begin position="109"/>
        <end position="190"/>
    </location>
</feature>
<feature type="compositionally biased region" description="Low complexity" evidence="1">
    <location>
        <begin position="155"/>
        <end position="167"/>
    </location>
</feature>
<protein>
    <recommendedName>
        <fullName evidence="4">BZIP domain-containing protein</fullName>
    </recommendedName>
</protein>
<dbReference type="Proteomes" id="UP000069940">
    <property type="component" value="Unassembled WGS sequence"/>
</dbReference>
<name>A0ABM1YSF3_AEDAL</name>
<evidence type="ECO:0000313" key="2">
    <source>
        <dbReference type="EnsemblMetazoa" id="AALFPA23_011753.P16701"/>
    </source>
</evidence>
<feature type="compositionally biased region" description="Polar residues" evidence="1">
    <location>
        <begin position="119"/>
        <end position="131"/>
    </location>
</feature>
<feature type="compositionally biased region" description="Acidic residues" evidence="1">
    <location>
        <begin position="372"/>
        <end position="388"/>
    </location>
</feature>
<feature type="compositionally biased region" description="Low complexity" evidence="1">
    <location>
        <begin position="334"/>
        <end position="345"/>
    </location>
</feature>
<dbReference type="CDD" id="cd14686">
    <property type="entry name" value="bZIP"/>
    <property type="match status" value="1"/>
</dbReference>
<evidence type="ECO:0000313" key="3">
    <source>
        <dbReference type="Proteomes" id="UP000069940"/>
    </source>
</evidence>
<reference evidence="2" key="2">
    <citation type="submission" date="2025-05" db="UniProtKB">
        <authorList>
            <consortium name="EnsemblMetazoa"/>
        </authorList>
    </citation>
    <scope>IDENTIFICATION</scope>
    <source>
        <strain evidence="2">Foshan</strain>
    </source>
</reference>
<dbReference type="EnsemblMetazoa" id="AALFPA23_011753.R16701">
    <property type="protein sequence ID" value="AALFPA23_011753.P16701"/>
    <property type="gene ID" value="AALFPA23_011753"/>
</dbReference>
<organism evidence="2 3">
    <name type="scientific">Aedes albopictus</name>
    <name type="common">Asian tiger mosquito</name>
    <name type="synonym">Stegomyia albopicta</name>
    <dbReference type="NCBI Taxonomy" id="7160"/>
    <lineage>
        <taxon>Eukaryota</taxon>
        <taxon>Metazoa</taxon>
        <taxon>Ecdysozoa</taxon>
        <taxon>Arthropoda</taxon>
        <taxon>Hexapoda</taxon>
        <taxon>Insecta</taxon>
        <taxon>Pterygota</taxon>
        <taxon>Neoptera</taxon>
        <taxon>Endopterygota</taxon>
        <taxon>Diptera</taxon>
        <taxon>Nematocera</taxon>
        <taxon>Culicoidea</taxon>
        <taxon>Culicidae</taxon>
        <taxon>Culicinae</taxon>
        <taxon>Aedini</taxon>
        <taxon>Aedes</taxon>
        <taxon>Stegomyia</taxon>
    </lineage>
</organism>
<sequence>MSSQNGDQFPASEQPMKPIGLQYTCASTMSMWEMLIDIATKRCEELIEEYKQEKQSCEQAEATTDKGKPASGDDSDVDRSLIGCADIAIGGNVTLGDADDEFEESGRLVIDEDSFVEKPSTSGLSGHTPQLKNKEQNHGQRNTVIQPSSSEKKANVASQAAVVVVPAEPSTEGEPSRPRIEVPPPPAPRPVIVQEATSTVRRPSSSRSLRATLSRYIQGPIPVTYNGNMARRFPGAENRTPQQQAVRERNTIAARVSRAKMRMLDAIMKKEQANEERHYQYMQERIAALCMYANLLRGKLKQRQTNHLEQFEHIKKDYVPRPARTHQTRNRPQSDASGPSTSSGSVRKIRKDPTPRRLDLSVSASDTKPNSMDDDSETDSVPDMEETVLDLSSKSSKHSDSSATGMPFRQNG</sequence>
<evidence type="ECO:0000256" key="1">
    <source>
        <dbReference type="SAM" id="MobiDB-lite"/>
    </source>
</evidence>
<dbReference type="GeneID" id="109415761"/>
<feature type="region of interest" description="Disordered" evidence="1">
    <location>
        <begin position="311"/>
        <end position="412"/>
    </location>
</feature>
<keyword evidence="3" id="KW-1185">Reference proteome</keyword>
<evidence type="ECO:0008006" key="4">
    <source>
        <dbReference type="Google" id="ProtNLM"/>
    </source>
</evidence>
<reference evidence="3" key="1">
    <citation type="journal article" date="2015" name="Proc. Natl. Acad. Sci. U.S.A.">
        <title>Genome sequence of the Asian Tiger mosquito, Aedes albopictus, reveals insights into its biology, genetics, and evolution.</title>
        <authorList>
            <person name="Chen X.G."/>
            <person name="Jiang X."/>
            <person name="Gu J."/>
            <person name="Xu M."/>
            <person name="Wu Y."/>
            <person name="Deng Y."/>
            <person name="Zhang C."/>
            <person name="Bonizzoni M."/>
            <person name="Dermauw W."/>
            <person name="Vontas J."/>
            <person name="Armbruster P."/>
            <person name="Huang X."/>
            <person name="Yang Y."/>
            <person name="Zhang H."/>
            <person name="He W."/>
            <person name="Peng H."/>
            <person name="Liu Y."/>
            <person name="Wu K."/>
            <person name="Chen J."/>
            <person name="Lirakis M."/>
            <person name="Topalis P."/>
            <person name="Van Leeuwen T."/>
            <person name="Hall A.B."/>
            <person name="Jiang X."/>
            <person name="Thorpe C."/>
            <person name="Mueller R.L."/>
            <person name="Sun C."/>
            <person name="Waterhouse R.M."/>
            <person name="Yan G."/>
            <person name="Tu Z.J."/>
            <person name="Fang X."/>
            <person name="James A.A."/>
        </authorList>
    </citation>
    <scope>NUCLEOTIDE SEQUENCE [LARGE SCALE GENOMIC DNA]</scope>
    <source>
        <strain evidence="3">Foshan</strain>
    </source>
</reference>
<proteinExistence type="predicted"/>
<feature type="compositionally biased region" description="Polar residues" evidence="1">
    <location>
        <begin position="139"/>
        <end position="149"/>
    </location>
</feature>